<evidence type="ECO:0000313" key="10">
    <source>
        <dbReference type="EMBL" id="ANW97471.1"/>
    </source>
</evidence>
<dbReference type="InterPro" id="IPR006101">
    <property type="entry name" value="Glyco_hydro_2"/>
</dbReference>
<dbReference type="InterPro" id="IPR013783">
    <property type="entry name" value="Ig-like_fold"/>
</dbReference>
<feature type="chain" id="PRO_5008532621" description="Beta-galactosidase" evidence="4">
    <location>
        <begin position="19"/>
        <end position="819"/>
    </location>
</feature>
<dbReference type="Gene3D" id="2.60.40.10">
    <property type="entry name" value="Immunoglobulins"/>
    <property type="match status" value="3"/>
</dbReference>
<sequence length="819" mass="92667">MKKYLLSILCFVSFITYAQRETTSFNENWKFARFGEMPDGSTKAEPKDIDEVAYDDAHWRILNLPHDWGIEGPFRADLPNQTGKLPWAGIGWYRKVFTATESDLSKKVFIEFDGAMSNTSVFVNGSYVGEWAYGYSSFRFEISRYLKQGNNTIAVRLNNKAASSRWYPGGGIYRNVRLVKTNPTHIAHWGTFVITPNVSNKEATVEITTEVVGDKKDVQVMHEIYTTGKNAVKVAEQKIPYYQPSNITISNPKLWDLENPNLYTLKTTLTKNGKILDVYNTTFGIRSIEYNANGFFLNGKKVRMNGVCQHHDLGPLGTAVNVRAMERQIEILKSFGVNAIRTSHNPPAPEFLEMCDKMGVLVQVEAFDVWGKKKVDNDYASLFGAWHEKDLITMVKRDRNHPSVVMWSTGNELIELREGNDAPLAAKLADIIRSVDTTRPTTFGNSRPEAATNGFQFTADVFGFNYKPHMYEEFRKENPNMPLYGSETASTISSRGEYFFPVNFDDKKQGNGGFFQVSSYDYSAPNWADIPEKDFEAEDKFPWLFGQFVWTGFDYIGEPTPYNKDKTNLLNFSDPKEKARMKAELAKMGKQIPPRSSYFGIVDLCGFPKDRYYLYQSKWKPELPMAHILPHWNWPERVGKVTPVLVYTSGDEAELFLNGKSLGRKKKGQYEYRLIWKDVVYQKGELKVVAYKNGKKWATEKVKTTGTANKVSLTADRTKIKADGQDLSFITVEIKDKKGQTVPRTHNVVNYTISGPGEIVAVGNGDTTSHESFQATTRKVFNGMALVVVKSKKGQTGKITVTATSKGLKTTKVNLTVEE</sequence>
<evidence type="ECO:0000256" key="3">
    <source>
        <dbReference type="ARBA" id="ARBA00023295"/>
    </source>
</evidence>
<reference evidence="10 11" key="1">
    <citation type="submission" date="2016-02" db="EMBL/GenBank/DDBJ databases">
        <authorList>
            <person name="Wen L."/>
            <person name="He K."/>
            <person name="Yang H."/>
        </authorList>
    </citation>
    <scope>NUCLEOTIDE SEQUENCE [LARGE SCALE GENOMIC DNA]</scope>
    <source>
        <strain evidence="10 11">CZ1127</strain>
    </source>
</reference>
<dbReference type="SUPFAM" id="SSF51445">
    <property type="entry name" value="(Trans)glycosidases"/>
    <property type="match status" value="1"/>
</dbReference>
<accession>A0A1B1Y9L1</accession>
<dbReference type="SUPFAM" id="SSF49373">
    <property type="entry name" value="Invasin/intimin cell-adhesion fragments"/>
    <property type="match status" value="1"/>
</dbReference>
<feature type="domain" description="Glycoside hydrolase family 2" evidence="9">
    <location>
        <begin position="712"/>
        <end position="813"/>
    </location>
</feature>
<dbReference type="InterPro" id="IPR040605">
    <property type="entry name" value="Glyco_hydro2_dom5"/>
</dbReference>
<evidence type="ECO:0000259" key="9">
    <source>
        <dbReference type="Pfam" id="PF18565"/>
    </source>
</evidence>
<dbReference type="GO" id="GO:0004553">
    <property type="term" value="F:hydrolase activity, hydrolyzing O-glycosyl compounds"/>
    <property type="evidence" value="ECO:0007669"/>
    <property type="project" value="InterPro"/>
</dbReference>
<dbReference type="Pfam" id="PF02836">
    <property type="entry name" value="Glyco_hydro_2_C"/>
    <property type="match status" value="1"/>
</dbReference>
<dbReference type="STRING" id="1790137.AXE80_08005"/>
<dbReference type="Gene3D" id="3.20.20.80">
    <property type="entry name" value="Glycosidases"/>
    <property type="match status" value="1"/>
</dbReference>
<dbReference type="PANTHER" id="PTHR42732:SF1">
    <property type="entry name" value="BETA-MANNOSIDASE"/>
    <property type="match status" value="1"/>
</dbReference>
<dbReference type="InterPro" id="IPR017853">
    <property type="entry name" value="GH"/>
</dbReference>
<proteinExistence type="inferred from homology"/>
<name>A0A1B1Y9L1_9FLAO</name>
<feature type="domain" description="Glycoside hydrolase family 2 catalytic" evidence="6">
    <location>
        <begin position="293"/>
        <end position="474"/>
    </location>
</feature>
<dbReference type="InterPro" id="IPR006102">
    <property type="entry name" value="Ig-like_GH2"/>
</dbReference>
<dbReference type="AlphaFoldDB" id="A0A1B1Y9L1"/>
<dbReference type="InterPro" id="IPR051913">
    <property type="entry name" value="GH2_Domain-Containing"/>
</dbReference>
<evidence type="ECO:0000256" key="2">
    <source>
        <dbReference type="ARBA" id="ARBA00022801"/>
    </source>
</evidence>
<comment type="similarity">
    <text evidence="1">Belongs to the glycosyl hydrolase 2 family.</text>
</comment>
<protein>
    <recommendedName>
        <fullName evidence="12">Beta-galactosidase</fullName>
    </recommendedName>
</protein>
<feature type="domain" description="Glycosyl hydrolases family 2 sugar binding" evidence="7">
    <location>
        <begin position="87"/>
        <end position="181"/>
    </location>
</feature>
<organism evidence="10 11">
    <name type="scientific">Wenyingzhuangia fucanilytica</name>
    <dbReference type="NCBI Taxonomy" id="1790137"/>
    <lineage>
        <taxon>Bacteria</taxon>
        <taxon>Pseudomonadati</taxon>
        <taxon>Bacteroidota</taxon>
        <taxon>Flavobacteriia</taxon>
        <taxon>Flavobacteriales</taxon>
        <taxon>Flavobacteriaceae</taxon>
        <taxon>Wenyingzhuangia</taxon>
    </lineage>
</organism>
<evidence type="ECO:0000313" key="11">
    <source>
        <dbReference type="Proteomes" id="UP000092967"/>
    </source>
</evidence>
<evidence type="ECO:0000259" key="8">
    <source>
        <dbReference type="Pfam" id="PF16355"/>
    </source>
</evidence>
<dbReference type="Pfam" id="PF16355">
    <property type="entry name" value="DUF4982"/>
    <property type="match status" value="1"/>
</dbReference>
<dbReference type="PROSITE" id="PS00608">
    <property type="entry name" value="GLYCOSYL_HYDROL_F2_2"/>
    <property type="match status" value="1"/>
</dbReference>
<evidence type="ECO:0008006" key="12">
    <source>
        <dbReference type="Google" id="ProtNLM"/>
    </source>
</evidence>
<dbReference type="Gene3D" id="2.60.120.260">
    <property type="entry name" value="Galactose-binding domain-like"/>
    <property type="match status" value="1"/>
</dbReference>
<dbReference type="Pfam" id="PF00703">
    <property type="entry name" value="Glyco_hydro_2"/>
    <property type="match status" value="1"/>
</dbReference>
<dbReference type="PANTHER" id="PTHR42732">
    <property type="entry name" value="BETA-GALACTOSIDASE"/>
    <property type="match status" value="1"/>
</dbReference>
<dbReference type="SUPFAM" id="SSF49785">
    <property type="entry name" value="Galactose-binding domain-like"/>
    <property type="match status" value="1"/>
</dbReference>
<dbReference type="InterPro" id="IPR032311">
    <property type="entry name" value="DUF4982"/>
</dbReference>
<dbReference type="InterPro" id="IPR008964">
    <property type="entry name" value="Invasin/intimin_cell_adhesion"/>
</dbReference>
<evidence type="ECO:0000256" key="4">
    <source>
        <dbReference type="SAM" id="SignalP"/>
    </source>
</evidence>
<dbReference type="GO" id="GO:0005975">
    <property type="term" value="P:carbohydrate metabolic process"/>
    <property type="evidence" value="ECO:0007669"/>
    <property type="project" value="InterPro"/>
</dbReference>
<dbReference type="Pfam" id="PF02837">
    <property type="entry name" value="Glyco_hydro_2_N"/>
    <property type="match status" value="1"/>
</dbReference>
<dbReference type="InterPro" id="IPR048229">
    <property type="entry name" value="GalB-like"/>
</dbReference>
<feature type="domain" description="Glycoside hydrolase family 2 immunoglobulin-like beta-sandwich" evidence="5">
    <location>
        <begin position="185"/>
        <end position="286"/>
    </location>
</feature>
<dbReference type="EMBL" id="CP014224">
    <property type="protein sequence ID" value="ANW97471.1"/>
    <property type="molecule type" value="Genomic_DNA"/>
</dbReference>
<dbReference type="PRINTS" id="PR00132">
    <property type="entry name" value="GLHYDRLASE2"/>
</dbReference>
<dbReference type="InterPro" id="IPR023232">
    <property type="entry name" value="Glyco_hydro_2_AS"/>
</dbReference>
<evidence type="ECO:0000256" key="1">
    <source>
        <dbReference type="ARBA" id="ARBA00007401"/>
    </source>
</evidence>
<dbReference type="KEGG" id="wfu:AXE80_08005"/>
<evidence type="ECO:0000259" key="6">
    <source>
        <dbReference type="Pfam" id="PF02836"/>
    </source>
</evidence>
<dbReference type="InterPro" id="IPR036156">
    <property type="entry name" value="Beta-gal/glucu_dom_sf"/>
</dbReference>
<keyword evidence="2" id="KW-0378">Hydrolase</keyword>
<keyword evidence="11" id="KW-1185">Reference proteome</keyword>
<evidence type="ECO:0000259" key="5">
    <source>
        <dbReference type="Pfam" id="PF00703"/>
    </source>
</evidence>
<feature type="domain" description="DUF4982" evidence="8">
    <location>
        <begin position="639"/>
        <end position="698"/>
    </location>
</feature>
<feature type="signal peptide" evidence="4">
    <location>
        <begin position="1"/>
        <end position="18"/>
    </location>
</feature>
<dbReference type="Pfam" id="PF18565">
    <property type="entry name" value="Glyco_hydro2_C5"/>
    <property type="match status" value="1"/>
</dbReference>
<dbReference type="SUPFAM" id="SSF49303">
    <property type="entry name" value="beta-Galactosidase/glucuronidase domain"/>
    <property type="match status" value="1"/>
</dbReference>
<dbReference type="NCBIfam" id="NF041463">
    <property type="entry name" value="GalB"/>
    <property type="match status" value="1"/>
</dbReference>
<keyword evidence="3" id="KW-0326">Glycosidase</keyword>
<dbReference type="InterPro" id="IPR006104">
    <property type="entry name" value="Glyco_hydro_2_N"/>
</dbReference>
<keyword evidence="4" id="KW-0732">Signal</keyword>
<evidence type="ECO:0000259" key="7">
    <source>
        <dbReference type="Pfam" id="PF02837"/>
    </source>
</evidence>
<gene>
    <name evidence="10" type="ORF">AXE80_08005</name>
</gene>
<dbReference type="InterPro" id="IPR006103">
    <property type="entry name" value="Glyco_hydro_2_cat"/>
</dbReference>
<dbReference type="Proteomes" id="UP000092967">
    <property type="component" value="Chromosome"/>
</dbReference>
<dbReference type="InterPro" id="IPR008979">
    <property type="entry name" value="Galactose-bd-like_sf"/>
</dbReference>